<comment type="caution">
    <text evidence="1">The sequence shown here is derived from an EMBL/GenBank/DDBJ whole genome shotgun (WGS) entry which is preliminary data.</text>
</comment>
<dbReference type="EMBL" id="JBHTGP010000013">
    <property type="protein sequence ID" value="MFD0687583.1"/>
    <property type="molecule type" value="Genomic_DNA"/>
</dbReference>
<accession>A0ABW2XQ53</accession>
<reference evidence="2" key="1">
    <citation type="journal article" date="2019" name="Int. J. Syst. Evol. Microbiol.">
        <title>The Global Catalogue of Microorganisms (GCM) 10K type strain sequencing project: providing services to taxonomists for standard genome sequencing and annotation.</title>
        <authorList>
            <consortium name="The Broad Institute Genomics Platform"/>
            <consortium name="The Broad Institute Genome Sequencing Center for Infectious Disease"/>
            <person name="Wu L."/>
            <person name="Ma J."/>
        </authorList>
    </citation>
    <scope>NUCLEOTIDE SEQUENCE [LARGE SCALE GENOMIC DNA]</scope>
    <source>
        <strain evidence="2">JCM 9371</strain>
    </source>
</reference>
<evidence type="ECO:0000313" key="2">
    <source>
        <dbReference type="Proteomes" id="UP001597063"/>
    </source>
</evidence>
<dbReference type="Pfam" id="PF07366">
    <property type="entry name" value="SnoaL"/>
    <property type="match status" value="1"/>
</dbReference>
<dbReference type="InterPro" id="IPR009959">
    <property type="entry name" value="Cyclase_SnoaL-like"/>
</dbReference>
<protein>
    <submittedName>
        <fullName evidence="1">Ester cyclase</fullName>
    </submittedName>
</protein>
<name>A0ABW2XQ53_9ACTN</name>
<dbReference type="InterPro" id="IPR032710">
    <property type="entry name" value="NTF2-like_dom_sf"/>
</dbReference>
<sequence>MGQVLETYRRLRGFIDAGDIDRLSEVMDEDLVENCLGLTGWTLGLDCATANLAAGYGTAFADFGDSLVDSVEADGALTVHGRAQATHVGAFLGVEASGRRVAWDYVDLLRTGPDGRFNWRLYATDWNYVRLQMLDQTPDLPTEPQRRAVQAELAAHRN</sequence>
<dbReference type="SUPFAM" id="SSF54427">
    <property type="entry name" value="NTF2-like"/>
    <property type="match status" value="1"/>
</dbReference>
<dbReference type="Gene3D" id="3.10.450.50">
    <property type="match status" value="1"/>
</dbReference>
<gene>
    <name evidence="1" type="ORF">ACFQZM_24015</name>
</gene>
<organism evidence="1 2">
    <name type="scientific">Actinomadura fibrosa</name>
    <dbReference type="NCBI Taxonomy" id="111802"/>
    <lineage>
        <taxon>Bacteria</taxon>
        <taxon>Bacillati</taxon>
        <taxon>Actinomycetota</taxon>
        <taxon>Actinomycetes</taxon>
        <taxon>Streptosporangiales</taxon>
        <taxon>Thermomonosporaceae</taxon>
        <taxon>Actinomadura</taxon>
    </lineage>
</organism>
<proteinExistence type="predicted"/>
<dbReference type="Proteomes" id="UP001597063">
    <property type="component" value="Unassembled WGS sequence"/>
</dbReference>
<evidence type="ECO:0000313" key="1">
    <source>
        <dbReference type="EMBL" id="MFD0687583.1"/>
    </source>
</evidence>
<dbReference type="RefSeq" id="WP_165502796.1">
    <property type="nucleotide sequence ID" value="NZ_CAACUY010000022.1"/>
</dbReference>
<keyword evidence="2" id="KW-1185">Reference proteome</keyword>